<dbReference type="SFLD" id="SFLDS00003">
    <property type="entry name" value="Haloacid_Dehalogenase"/>
    <property type="match status" value="1"/>
</dbReference>
<sequence>MIKLVATDMDGTFLKEDGTYDKDRLANLLPKLAEKGIIFTVASGRSVLAIDELFKEHLDKIAVIAENGSVVQYQGQVIFSDFLTKEQYIEIAKKILINPHYTGAGLTFSGQKAAYILKGAGQAYIDKIYHYYENVKIISDFDEMDDDAIYKITTTFSGDTVLDGSDWLDRELPYITAVTTGFESIDVILTEVNKGFGMEHLCKALGIEANQVMAFGDNLNDFQMLEYVGTAIATENARPEIKAISQEVIGHCNDASVLSYLEGLVRDV</sequence>
<dbReference type="SUPFAM" id="SSF56784">
    <property type="entry name" value="HAD-like"/>
    <property type="match status" value="1"/>
</dbReference>
<dbReference type="PANTHER" id="PTHR10000">
    <property type="entry name" value="PHOSPHOSERINE PHOSPHATASE"/>
    <property type="match status" value="1"/>
</dbReference>
<evidence type="ECO:0000313" key="2">
    <source>
        <dbReference type="Proteomes" id="UP001180515"/>
    </source>
</evidence>
<dbReference type="GO" id="GO:0005829">
    <property type="term" value="C:cytosol"/>
    <property type="evidence" value="ECO:0007669"/>
    <property type="project" value="TreeGrafter"/>
</dbReference>
<organism evidence="1 2">
    <name type="scientific">Streptococcus parauberis</name>
    <dbReference type="NCBI Taxonomy" id="1348"/>
    <lineage>
        <taxon>Bacteria</taxon>
        <taxon>Bacillati</taxon>
        <taxon>Bacillota</taxon>
        <taxon>Bacilli</taxon>
        <taxon>Lactobacillales</taxon>
        <taxon>Streptococcaceae</taxon>
        <taxon>Streptococcus</taxon>
    </lineage>
</organism>
<dbReference type="AlphaFoldDB" id="A0AAE4KTT3"/>
<dbReference type="EMBL" id="JARQAG010000001">
    <property type="protein sequence ID" value="MDT2730816.1"/>
    <property type="molecule type" value="Genomic_DNA"/>
</dbReference>
<proteinExistence type="predicted"/>
<evidence type="ECO:0000313" key="1">
    <source>
        <dbReference type="EMBL" id="MDT2730816.1"/>
    </source>
</evidence>
<keyword evidence="1" id="KW-0378">Hydrolase</keyword>
<dbReference type="Proteomes" id="UP001180515">
    <property type="component" value="Unassembled WGS sequence"/>
</dbReference>
<comment type="caution">
    <text evidence="1">The sequence shown here is derived from an EMBL/GenBank/DDBJ whole genome shotgun (WGS) entry which is preliminary data.</text>
</comment>
<dbReference type="InterPro" id="IPR006379">
    <property type="entry name" value="HAD-SF_hydro_IIB"/>
</dbReference>
<dbReference type="GO" id="GO:0016791">
    <property type="term" value="F:phosphatase activity"/>
    <property type="evidence" value="ECO:0007669"/>
    <property type="project" value="TreeGrafter"/>
</dbReference>
<dbReference type="GO" id="GO:0000287">
    <property type="term" value="F:magnesium ion binding"/>
    <property type="evidence" value="ECO:0007669"/>
    <property type="project" value="TreeGrafter"/>
</dbReference>
<name>A0AAE4KTT3_9STRE</name>
<dbReference type="NCBIfam" id="TIGR00099">
    <property type="entry name" value="Cof-subfamily"/>
    <property type="match status" value="1"/>
</dbReference>
<dbReference type="InterPro" id="IPR023214">
    <property type="entry name" value="HAD_sf"/>
</dbReference>
<gene>
    <name evidence="1" type="ORF">P7G31_00935</name>
</gene>
<dbReference type="InterPro" id="IPR036412">
    <property type="entry name" value="HAD-like_sf"/>
</dbReference>
<dbReference type="CDD" id="cd07518">
    <property type="entry name" value="HAD_YbiV-Like"/>
    <property type="match status" value="1"/>
</dbReference>
<accession>A0AAE4KTT3</accession>
<dbReference type="Pfam" id="PF08282">
    <property type="entry name" value="Hydrolase_3"/>
    <property type="match status" value="1"/>
</dbReference>
<dbReference type="SFLD" id="SFLDG01140">
    <property type="entry name" value="C2.B:_Phosphomannomutase_and_P"/>
    <property type="match status" value="1"/>
</dbReference>
<dbReference type="PANTHER" id="PTHR10000:SF53">
    <property type="entry name" value="5-AMINO-6-(5-PHOSPHO-D-RIBITYLAMINO)URACIL PHOSPHATASE YBJI-RELATED"/>
    <property type="match status" value="1"/>
</dbReference>
<dbReference type="NCBIfam" id="TIGR01484">
    <property type="entry name" value="HAD-SF-IIB"/>
    <property type="match status" value="1"/>
</dbReference>
<dbReference type="InterPro" id="IPR000150">
    <property type="entry name" value="Cof"/>
</dbReference>
<reference evidence="1" key="1">
    <citation type="submission" date="2023-03" db="EMBL/GenBank/DDBJ databases">
        <authorList>
            <person name="Shen W."/>
            <person name="Cai J."/>
        </authorList>
    </citation>
    <scope>NUCLEOTIDE SEQUENCE</scope>
    <source>
        <strain evidence="1">P82-2</strain>
    </source>
</reference>
<dbReference type="Gene3D" id="3.30.1240.10">
    <property type="match status" value="1"/>
</dbReference>
<protein>
    <submittedName>
        <fullName evidence="1">HAD family hydrolase</fullName>
    </submittedName>
</protein>
<dbReference type="RefSeq" id="WP_311981848.1">
    <property type="nucleotide sequence ID" value="NZ_JARQAG010000001.1"/>
</dbReference>
<dbReference type="Gene3D" id="3.40.50.1000">
    <property type="entry name" value="HAD superfamily/HAD-like"/>
    <property type="match status" value="1"/>
</dbReference>